<reference evidence="2 3" key="1">
    <citation type="submission" date="2016-04" db="EMBL/GenBank/DDBJ databases">
        <title>Chloroflexus islandicus sp. nov., a thermophilic filamentous anoxygenic phototrophic bacterium from geyser Strokkur (Iceland).</title>
        <authorList>
            <person name="Gaisin V.A."/>
            <person name="Kalashnikov A.M."/>
            <person name="Sukhacheva M.V."/>
            <person name="Grouzdev D.S."/>
            <person name="Ivanov T.M."/>
            <person name="Kuznetsov B."/>
            <person name="Gorlenko V.M."/>
        </authorList>
    </citation>
    <scope>NUCLEOTIDE SEQUENCE [LARGE SCALE GENOMIC DNA]</scope>
    <source>
        <strain evidence="3">isl-2</strain>
    </source>
</reference>
<keyword evidence="1" id="KW-0732">Signal</keyword>
<dbReference type="OrthoDB" id="144348at2"/>
<accession>A0A178MIA0</accession>
<name>A0A178MIA0_9CHLR</name>
<dbReference type="STRING" id="1707952.A6A03_08435"/>
<dbReference type="AlphaFoldDB" id="A0A178MIA0"/>
<proteinExistence type="predicted"/>
<evidence type="ECO:0000313" key="3">
    <source>
        <dbReference type="Proteomes" id="UP000078287"/>
    </source>
</evidence>
<keyword evidence="3" id="KW-1185">Reference proteome</keyword>
<evidence type="ECO:0000313" key="2">
    <source>
        <dbReference type="EMBL" id="OAN48396.1"/>
    </source>
</evidence>
<dbReference type="RefSeq" id="WP_066783137.1">
    <property type="nucleotide sequence ID" value="NZ_LWQS01000032.1"/>
</dbReference>
<feature type="signal peptide" evidence="1">
    <location>
        <begin position="1"/>
        <end position="24"/>
    </location>
</feature>
<dbReference type="Proteomes" id="UP000078287">
    <property type="component" value="Unassembled WGS sequence"/>
</dbReference>
<sequence length="346" mass="37882">MNSRLLILAVLLCIFRIPSTPVHAAGPICFEDVAECVDARFVDFWQRNDRHAISGQSGNAARIFGYPIGPARIEAVDGVAVLAQPFERVIMQQPLGNTDPANITLQTTGWERLTQLNRVPTLPVKPPKFVPPDCRLFAETGFTLCGDFRTFWESNGLNLDNKRGYTDAERIALFGLPISDVSREPAADGSTNRYLTQWFERARLQIDGVTRQIIVTPLGREVTSNRANPPPLPRNLGVIVNPATLTAGSALAARGSGYSHDRWVSVTVFRADGSSVLVAERVDLTNGGFTETYCYLTPADAMPGIWAIAFDGVDSGRRTIGFFRVVATGEPNRACPELITPVPRSR</sequence>
<protein>
    <submittedName>
        <fullName evidence="2">Uncharacterized protein</fullName>
    </submittedName>
</protein>
<feature type="chain" id="PRO_5008091956" evidence="1">
    <location>
        <begin position="25"/>
        <end position="346"/>
    </location>
</feature>
<comment type="caution">
    <text evidence="2">The sequence shown here is derived from an EMBL/GenBank/DDBJ whole genome shotgun (WGS) entry which is preliminary data.</text>
</comment>
<gene>
    <name evidence="2" type="ORF">A6A03_08435</name>
</gene>
<dbReference type="EMBL" id="LWQS01000032">
    <property type="protein sequence ID" value="OAN48396.1"/>
    <property type="molecule type" value="Genomic_DNA"/>
</dbReference>
<organism evidence="2 3">
    <name type="scientific">Chloroflexus islandicus</name>
    <dbReference type="NCBI Taxonomy" id="1707952"/>
    <lineage>
        <taxon>Bacteria</taxon>
        <taxon>Bacillati</taxon>
        <taxon>Chloroflexota</taxon>
        <taxon>Chloroflexia</taxon>
        <taxon>Chloroflexales</taxon>
        <taxon>Chloroflexineae</taxon>
        <taxon>Chloroflexaceae</taxon>
        <taxon>Chloroflexus</taxon>
    </lineage>
</organism>
<evidence type="ECO:0000256" key="1">
    <source>
        <dbReference type="SAM" id="SignalP"/>
    </source>
</evidence>